<feature type="transmembrane region" description="Helical" evidence="1">
    <location>
        <begin position="57"/>
        <end position="78"/>
    </location>
</feature>
<feature type="transmembrane region" description="Helical" evidence="1">
    <location>
        <begin position="35"/>
        <end position="51"/>
    </location>
</feature>
<keyword evidence="3" id="KW-1185">Reference proteome</keyword>
<dbReference type="RefSeq" id="WP_012179058.1">
    <property type="nucleotide sequence ID" value="NC_009952.1"/>
</dbReference>
<dbReference type="EMBL" id="CP000830">
    <property type="protein sequence ID" value="ABV94127.1"/>
    <property type="molecule type" value="Genomic_DNA"/>
</dbReference>
<dbReference type="Proteomes" id="UP000006833">
    <property type="component" value="Chromosome"/>
</dbReference>
<evidence type="ECO:0000313" key="3">
    <source>
        <dbReference type="Proteomes" id="UP000006833"/>
    </source>
</evidence>
<dbReference type="AlphaFoldDB" id="A8LS34"/>
<dbReference type="HOGENOM" id="CLU_2568360_0_0_5"/>
<accession>A8LS34</accession>
<protein>
    <submittedName>
        <fullName evidence="2">Uncharacterized protein</fullName>
    </submittedName>
</protein>
<reference evidence="3" key="1">
    <citation type="journal article" date="2010" name="ISME J.">
        <title>The complete genome sequence of the algal symbiont Dinoroseobacter shibae: a hitchhiker's guide to life in the sea.</title>
        <authorList>
            <person name="Wagner-Dobler I."/>
            <person name="Ballhausen B."/>
            <person name="Berger M."/>
            <person name="Brinkhoff T."/>
            <person name="Buchholz I."/>
            <person name="Bunk B."/>
            <person name="Cypionka H."/>
            <person name="Daniel R."/>
            <person name="Drepper T."/>
            <person name="Gerdts G."/>
            <person name="Hahnke S."/>
            <person name="Han C."/>
            <person name="Jahn D."/>
            <person name="Kalhoefer D."/>
            <person name="Kiss H."/>
            <person name="Klenk H.P."/>
            <person name="Kyrpides N."/>
            <person name="Liebl W."/>
            <person name="Liesegang H."/>
            <person name="Meincke L."/>
            <person name="Pati A."/>
            <person name="Petersen J."/>
            <person name="Piekarski T."/>
            <person name="Pommerenke C."/>
            <person name="Pradella S."/>
            <person name="Pukall R."/>
            <person name="Rabus R."/>
            <person name="Stackebrandt E."/>
            <person name="Thole S."/>
            <person name="Thompson L."/>
            <person name="Tielen P."/>
            <person name="Tomasch J."/>
            <person name="von Jan M."/>
            <person name="Wanphrut N."/>
            <person name="Wichels A."/>
            <person name="Zech H."/>
            <person name="Simon M."/>
        </authorList>
    </citation>
    <scope>NUCLEOTIDE SEQUENCE [LARGE SCALE GENOMIC DNA]</scope>
    <source>
        <strain evidence="3">DSM 16493 / NCIMB 14021 / DFL 12</strain>
    </source>
</reference>
<keyword evidence="1" id="KW-1133">Transmembrane helix</keyword>
<keyword evidence="1" id="KW-0472">Membrane</keyword>
<name>A8LS34_DINSH</name>
<evidence type="ECO:0000313" key="2">
    <source>
        <dbReference type="EMBL" id="ABV94127.1"/>
    </source>
</evidence>
<dbReference type="STRING" id="398580.Dshi_2391"/>
<proteinExistence type="predicted"/>
<sequence length="81" mass="8464">MTTLTTNTPISAPAPKSQKVVRESRFDASVNKDEVQFILLALAIIGLWGGATLVFGYAGLIVGALTMVAAIYAALVLISRG</sequence>
<gene>
    <name evidence="2" type="ordered locus">Dshi_2391</name>
</gene>
<dbReference type="KEGG" id="dsh:Dshi_2391"/>
<evidence type="ECO:0000256" key="1">
    <source>
        <dbReference type="SAM" id="Phobius"/>
    </source>
</evidence>
<organism evidence="2 3">
    <name type="scientific">Dinoroseobacter shibae (strain DSM 16493 / NCIMB 14021 / DFL 12)</name>
    <dbReference type="NCBI Taxonomy" id="398580"/>
    <lineage>
        <taxon>Bacteria</taxon>
        <taxon>Pseudomonadati</taxon>
        <taxon>Pseudomonadota</taxon>
        <taxon>Alphaproteobacteria</taxon>
        <taxon>Rhodobacterales</taxon>
        <taxon>Roseobacteraceae</taxon>
        <taxon>Dinoroseobacter</taxon>
    </lineage>
</organism>
<keyword evidence="1" id="KW-0812">Transmembrane</keyword>